<sequence>MLFMSSIWGPANTDEEYRETLKTRRRFIPVLMLGGAASIAVSVILIRVREEKDFVAGLYMGLGCGILVASIILFLRIRSLLRDEKKLRMKRLQEFDERNIQLTLKAHNTAGVLLIMTGYVIMLVSGFFSMEVFWTAWGLVMLYFVLFIVGRFIYDKRM</sequence>
<keyword evidence="1" id="KW-1133">Transmembrane helix</keyword>
<feature type="transmembrane region" description="Helical" evidence="1">
    <location>
        <begin position="27"/>
        <end position="46"/>
    </location>
</feature>
<evidence type="ECO:0000313" key="4">
    <source>
        <dbReference type="Proteomes" id="UP000274920"/>
    </source>
</evidence>
<evidence type="ECO:0008006" key="6">
    <source>
        <dbReference type="Google" id="ProtNLM"/>
    </source>
</evidence>
<keyword evidence="1" id="KW-0472">Membrane</keyword>
<evidence type="ECO:0000313" key="5">
    <source>
        <dbReference type="Proteomes" id="UP000474104"/>
    </source>
</evidence>
<evidence type="ECO:0000256" key="1">
    <source>
        <dbReference type="SAM" id="Phobius"/>
    </source>
</evidence>
<dbReference type="Proteomes" id="UP000274920">
    <property type="component" value="Unassembled WGS sequence"/>
</dbReference>
<dbReference type="Proteomes" id="UP000474104">
    <property type="component" value="Unassembled WGS sequence"/>
</dbReference>
<accession>A0A426DJ08</accession>
<dbReference type="EMBL" id="VIRB01000034">
    <property type="protein sequence ID" value="NDO68046.1"/>
    <property type="molecule type" value="Genomic_DNA"/>
</dbReference>
<name>A0A426DJ08_9FIRM</name>
<dbReference type="RefSeq" id="WP_044990220.1">
    <property type="nucleotide sequence ID" value="NZ_CASCYM010000046.1"/>
</dbReference>
<keyword evidence="4" id="KW-1185">Reference proteome</keyword>
<dbReference type="AlphaFoldDB" id="A0A426DJ08"/>
<evidence type="ECO:0000313" key="3">
    <source>
        <dbReference type="EMBL" id="RRK32756.1"/>
    </source>
</evidence>
<evidence type="ECO:0000313" key="2">
    <source>
        <dbReference type="EMBL" id="NDO68046.1"/>
    </source>
</evidence>
<organism evidence="3 4">
    <name type="scientific">Schaedlerella arabinosiphila</name>
    <dbReference type="NCBI Taxonomy" id="2044587"/>
    <lineage>
        <taxon>Bacteria</taxon>
        <taxon>Bacillati</taxon>
        <taxon>Bacillota</taxon>
        <taxon>Clostridia</taxon>
        <taxon>Lachnospirales</taxon>
        <taxon>Lachnospiraceae</taxon>
        <taxon>Schaedlerella</taxon>
    </lineage>
</organism>
<keyword evidence="1" id="KW-0812">Transmembrane</keyword>
<feature type="transmembrane region" description="Helical" evidence="1">
    <location>
        <begin position="102"/>
        <end position="128"/>
    </location>
</feature>
<reference evidence="2 5" key="2">
    <citation type="submission" date="2019-07" db="EMBL/GenBank/DDBJ databases">
        <title>Draft genome sequences of 15 bacterial species constituting the stable defined intestinal microbiota of the GM15 gnotobiotic mouse model.</title>
        <authorList>
            <person name="Elie C."/>
            <person name="Mathieu A."/>
            <person name="Saliou A."/>
            <person name="Darnaud M."/>
            <person name="Leulier F."/>
            <person name="Tamellini A."/>
        </authorList>
    </citation>
    <scope>NUCLEOTIDE SEQUENCE [LARGE SCALE GENOMIC DNA]</scope>
    <source>
        <strain evidence="5">ASF 502</strain>
        <strain evidence="2">MD300</strain>
    </source>
</reference>
<reference evidence="3" key="1">
    <citation type="submission" date="2018-10" db="EMBL/GenBank/DDBJ databases">
        <title>Schaedlerella arabinophila gen. nov. sp. nov., isolated from the mouse intestinal tract and comparative analysis with the genome of the closely related altered Schaedler flora strain ASF502.</title>
        <authorList>
            <person name="Miyake S."/>
            <person name="Soh M."/>
            <person name="Seedorf H."/>
        </authorList>
    </citation>
    <scope>NUCLEOTIDE SEQUENCE [LARGE SCALE GENOMIC DNA]</scope>
    <source>
        <strain evidence="3">DSM 106076</strain>
    </source>
</reference>
<protein>
    <recommendedName>
        <fullName evidence="6">DUF2178 domain-containing protein</fullName>
    </recommendedName>
</protein>
<gene>
    <name evidence="3" type="ORF">EBB54_16370</name>
    <name evidence="2" type="ORF">FMM80_04710</name>
</gene>
<feature type="transmembrane region" description="Helical" evidence="1">
    <location>
        <begin position="134"/>
        <end position="154"/>
    </location>
</feature>
<dbReference type="OrthoDB" id="1929706at2"/>
<comment type="caution">
    <text evidence="3">The sequence shown here is derived from an EMBL/GenBank/DDBJ whole genome shotgun (WGS) entry which is preliminary data.</text>
</comment>
<feature type="transmembrane region" description="Helical" evidence="1">
    <location>
        <begin position="58"/>
        <end position="81"/>
    </location>
</feature>
<dbReference type="EMBL" id="RHJS01000002">
    <property type="protein sequence ID" value="RRK32756.1"/>
    <property type="molecule type" value="Genomic_DNA"/>
</dbReference>
<proteinExistence type="predicted"/>